<dbReference type="AlphaFoldDB" id="A0A645I6T0"/>
<dbReference type="InterPro" id="IPR003959">
    <property type="entry name" value="ATPase_AAA_core"/>
</dbReference>
<evidence type="ECO:0000259" key="3">
    <source>
        <dbReference type="SMART" id="SM01086"/>
    </source>
</evidence>
<accession>A0A645I6T0</accession>
<dbReference type="GO" id="GO:0006508">
    <property type="term" value="P:proteolysis"/>
    <property type="evidence" value="ECO:0007669"/>
    <property type="project" value="UniProtKB-KW"/>
</dbReference>
<dbReference type="SUPFAM" id="SSF52540">
    <property type="entry name" value="P-loop containing nucleoside triphosphate hydrolases"/>
    <property type="match status" value="1"/>
</dbReference>
<dbReference type="Gene3D" id="1.10.8.60">
    <property type="match status" value="1"/>
</dbReference>
<dbReference type="Pfam" id="PF10431">
    <property type="entry name" value="ClpB_D2-small"/>
    <property type="match status" value="1"/>
</dbReference>
<dbReference type="GO" id="GO:0016887">
    <property type="term" value="F:ATP hydrolysis activity"/>
    <property type="evidence" value="ECO:0007669"/>
    <property type="project" value="InterPro"/>
</dbReference>
<proteinExistence type="predicted"/>
<evidence type="ECO:0000313" key="4">
    <source>
        <dbReference type="EMBL" id="MPN47025.1"/>
    </source>
</evidence>
<dbReference type="Pfam" id="PF07724">
    <property type="entry name" value="AAA_2"/>
    <property type="match status" value="1"/>
</dbReference>
<gene>
    <name evidence="4" type="primary">clpC_49</name>
    <name evidence="4" type="ORF">SDC9_194625</name>
</gene>
<dbReference type="InterPro" id="IPR027417">
    <property type="entry name" value="P-loop_NTPase"/>
</dbReference>
<dbReference type="EMBL" id="VSSQ01108181">
    <property type="protein sequence ID" value="MPN47025.1"/>
    <property type="molecule type" value="Genomic_DNA"/>
</dbReference>
<evidence type="ECO:0000256" key="1">
    <source>
        <dbReference type="ARBA" id="ARBA00022741"/>
    </source>
</evidence>
<dbReference type="SMART" id="SM01086">
    <property type="entry name" value="ClpB_D2-small"/>
    <property type="match status" value="1"/>
</dbReference>
<keyword evidence="2 4" id="KW-0067">ATP-binding</keyword>
<dbReference type="GO" id="GO:0005737">
    <property type="term" value="C:cytoplasm"/>
    <property type="evidence" value="ECO:0007669"/>
    <property type="project" value="TreeGrafter"/>
</dbReference>
<keyword evidence="4" id="KW-0378">Hydrolase</keyword>
<dbReference type="InterPro" id="IPR050130">
    <property type="entry name" value="ClpA_ClpB"/>
</dbReference>
<dbReference type="GO" id="GO:0008233">
    <property type="term" value="F:peptidase activity"/>
    <property type="evidence" value="ECO:0007669"/>
    <property type="project" value="UniProtKB-KW"/>
</dbReference>
<keyword evidence="1" id="KW-0547">Nucleotide-binding</keyword>
<protein>
    <submittedName>
        <fullName evidence="4">ATP-dependent Clp protease ATP-binding subunit ClpC</fullName>
    </submittedName>
</protein>
<dbReference type="Gene3D" id="3.40.50.300">
    <property type="entry name" value="P-loop containing nucleotide triphosphate hydrolases"/>
    <property type="match status" value="1"/>
</dbReference>
<evidence type="ECO:0000256" key="2">
    <source>
        <dbReference type="ARBA" id="ARBA00022840"/>
    </source>
</evidence>
<sequence length="182" mass="20741">MLEDGHLTDSQGRKIDMKNTIIIMTSNVGSRHITDQSTKLGFLDSEEGAEKSHQRIKNDVLSELKKTFRPEFLNRIDDIIVFSKLTREGIEKITAIMLKEITKRLINMSIQVEFDQEAVSYLARSGYDSQYGARPIRREILTKVEDTMAQDILNKQIKKGDSVVITLKEGKLAFEVIQKKGP</sequence>
<dbReference type="PANTHER" id="PTHR11638">
    <property type="entry name" value="ATP-DEPENDENT CLP PROTEASE"/>
    <property type="match status" value="1"/>
</dbReference>
<dbReference type="PANTHER" id="PTHR11638:SF18">
    <property type="entry name" value="HEAT SHOCK PROTEIN 104"/>
    <property type="match status" value="1"/>
</dbReference>
<comment type="caution">
    <text evidence="4">The sequence shown here is derived from an EMBL/GenBank/DDBJ whole genome shotgun (WGS) entry which is preliminary data.</text>
</comment>
<organism evidence="4">
    <name type="scientific">bioreactor metagenome</name>
    <dbReference type="NCBI Taxonomy" id="1076179"/>
    <lineage>
        <taxon>unclassified sequences</taxon>
        <taxon>metagenomes</taxon>
        <taxon>ecological metagenomes</taxon>
    </lineage>
</organism>
<keyword evidence="4" id="KW-0645">Protease</keyword>
<dbReference type="GO" id="GO:0034605">
    <property type="term" value="P:cellular response to heat"/>
    <property type="evidence" value="ECO:0007669"/>
    <property type="project" value="TreeGrafter"/>
</dbReference>
<dbReference type="InterPro" id="IPR019489">
    <property type="entry name" value="Clp_ATPase_C"/>
</dbReference>
<feature type="domain" description="Clp ATPase C-terminal" evidence="3">
    <location>
        <begin position="85"/>
        <end position="174"/>
    </location>
</feature>
<dbReference type="GO" id="GO:0005524">
    <property type="term" value="F:ATP binding"/>
    <property type="evidence" value="ECO:0007669"/>
    <property type="project" value="UniProtKB-KW"/>
</dbReference>
<name>A0A645I6T0_9ZZZZ</name>
<reference evidence="4" key="1">
    <citation type="submission" date="2019-08" db="EMBL/GenBank/DDBJ databases">
        <authorList>
            <person name="Kucharzyk K."/>
            <person name="Murdoch R.W."/>
            <person name="Higgins S."/>
            <person name="Loffler F."/>
        </authorList>
    </citation>
    <scope>NUCLEOTIDE SEQUENCE</scope>
</reference>